<feature type="transmembrane region" description="Helical" evidence="1">
    <location>
        <begin position="25"/>
        <end position="47"/>
    </location>
</feature>
<keyword evidence="1" id="KW-0472">Membrane</keyword>
<keyword evidence="1" id="KW-1133">Transmembrane helix</keyword>
<evidence type="ECO:0000259" key="2">
    <source>
        <dbReference type="Pfam" id="PF13400"/>
    </source>
</evidence>
<keyword evidence="1" id="KW-0812">Transmembrane</keyword>
<gene>
    <name evidence="3" type="ORF">JQ619_07860</name>
</gene>
<sequence>MAAKIWLATFRNLCRRFGWASDGQISMIFAIASIPILVSVGAAVDFAKSSDVKAQLQKSIDAAVLAGVVRPNDQQISTAAAVFSGAYRGRFDTAATASFASNTDGSLTGTATTSVKTSFLNVMGTSALGVTASATAKAGAQAQSSVCILLVSTVNAQSLLVNSGAQLNAPSCEIHVLSTQSPAAMFNATLNAKRICIKGSNITKNGGVNPPVETGCAAISDPFVGKLPAVTVGSCTTNNKVFDPGAVTLNPGVYCGATNFNGSGTLTLNPGLYIIKGGAMTFNSGWTVTGSGVTFYLVDQNATLTFNGNVNATLAAPSTGTYANILMFEPNGLSTSQLPINGTSSSSYTGLIYLPSRNVTINSVSTMSSNSVTMVFNTLILNQTNWSIAPGALSMSVASGPAGTAYLSR</sequence>
<dbReference type="EMBL" id="JAFCLK010000006">
    <property type="protein sequence ID" value="MBR1135676.1"/>
    <property type="molecule type" value="Genomic_DNA"/>
</dbReference>
<comment type="caution">
    <text evidence="3">The sequence shown here is derived from an EMBL/GenBank/DDBJ whole genome shotgun (WGS) entry which is preliminary data.</text>
</comment>
<dbReference type="Pfam" id="PF13400">
    <property type="entry name" value="Tad"/>
    <property type="match status" value="1"/>
</dbReference>
<evidence type="ECO:0000313" key="3">
    <source>
        <dbReference type="EMBL" id="MBR1135676.1"/>
    </source>
</evidence>
<evidence type="ECO:0000313" key="4">
    <source>
        <dbReference type="Proteomes" id="UP001314635"/>
    </source>
</evidence>
<accession>A0ABS5G4T7</accession>
<keyword evidence="4" id="KW-1185">Reference proteome</keyword>
<reference evidence="4" key="1">
    <citation type="journal article" date="2021" name="ISME J.">
        <title>Evolutionary origin and ecological implication of a unique nif island in free-living Bradyrhizobium lineages.</title>
        <authorList>
            <person name="Tao J."/>
        </authorList>
    </citation>
    <scope>NUCLEOTIDE SEQUENCE [LARGE SCALE GENOMIC DNA]</scope>
    <source>
        <strain evidence="4">SZCCT0094</strain>
    </source>
</reference>
<dbReference type="Proteomes" id="UP001314635">
    <property type="component" value="Unassembled WGS sequence"/>
</dbReference>
<evidence type="ECO:0000256" key="1">
    <source>
        <dbReference type="SAM" id="Phobius"/>
    </source>
</evidence>
<organism evidence="3 4">
    <name type="scientific">Bradyrhizobium denitrificans</name>
    <dbReference type="NCBI Taxonomy" id="2734912"/>
    <lineage>
        <taxon>Bacteria</taxon>
        <taxon>Pseudomonadati</taxon>
        <taxon>Pseudomonadota</taxon>
        <taxon>Alphaproteobacteria</taxon>
        <taxon>Hyphomicrobiales</taxon>
        <taxon>Nitrobacteraceae</taxon>
        <taxon>Bradyrhizobium</taxon>
    </lineage>
</organism>
<dbReference type="RefSeq" id="WP_012042413.1">
    <property type="nucleotide sequence ID" value="NZ_JABFDP010000002.1"/>
</dbReference>
<name>A0ABS5G4T7_9BRAD</name>
<feature type="domain" description="Putative Flp pilus-assembly TadG-like N-terminal" evidence="2">
    <location>
        <begin position="23"/>
        <end position="68"/>
    </location>
</feature>
<protein>
    <recommendedName>
        <fullName evidence="2">Putative Flp pilus-assembly TadG-like N-terminal domain-containing protein</fullName>
    </recommendedName>
</protein>
<dbReference type="InterPro" id="IPR028087">
    <property type="entry name" value="Tad_N"/>
</dbReference>
<proteinExistence type="predicted"/>